<comment type="caution">
    <text evidence="1">The sequence shown here is derived from an EMBL/GenBank/DDBJ whole genome shotgun (WGS) entry which is preliminary data.</text>
</comment>
<evidence type="ECO:0000313" key="1">
    <source>
        <dbReference type="EMBL" id="GMS92219.1"/>
    </source>
</evidence>
<dbReference type="PANTHER" id="PTHR46011:SF6">
    <property type="entry name" value="HIGH ZINC ACTIVATED NUCLEAR RECEPTOR PROTEIN"/>
    <property type="match status" value="1"/>
</dbReference>
<dbReference type="GO" id="GO:0005634">
    <property type="term" value="C:nucleus"/>
    <property type="evidence" value="ECO:0007669"/>
    <property type="project" value="TreeGrafter"/>
</dbReference>
<feature type="non-terminal residue" evidence="1">
    <location>
        <position position="144"/>
    </location>
</feature>
<proteinExistence type="predicted"/>
<dbReference type="AlphaFoldDB" id="A0AAV5TE66"/>
<dbReference type="GO" id="GO:0003700">
    <property type="term" value="F:DNA-binding transcription factor activity"/>
    <property type="evidence" value="ECO:0007669"/>
    <property type="project" value="TreeGrafter"/>
</dbReference>
<organism evidence="1 2">
    <name type="scientific">Pristionchus entomophagus</name>
    <dbReference type="NCBI Taxonomy" id="358040"/>
    <lineage>
        <taxon>Eukaryota</taxon>
        <taxon>Metazoa</taxon>
        <taxon>Ecdysozoa</taxon>
        <taxon>Nematoda</taxon>
        <taxon>Chromadorea</taxon>
        <taxon>Rhabditida</taxon>
        <taxon>Rhabditina</taxon>
        <taxon>Diplogasteromorpha</taxon>
        <taxon>Diplogasteroidea</taxon>
        <taxon>Neodiplogasteridae</taxon>
        <taxon>Pristionchus</taxon>
    </lineage>
</organism>
<evidence type="ECO:0000313" key="2">
    <source>
        <dbReference type="Proteomes" id="UP001432027"/>
    </source>
</evidence>
<gene>
    <name evidence="1" type="ORF">PENTCL1PPCAC_14394</name>
</gene>
<keyword evidence="2" id="KW-1185">Reference proteome</keyword>
<dbReference type="EMBL" id="BTSX01000004">
    <property type="protein sequence ID" value="GMS92219.1"/>
    <property type="molecule type" value="Genomic_DNA"/>
</dbReference>
<reference evidence="1" key="1">
    <citation type="submission" date="2023-10" db="EMBL/GenBank/DDBJ databases">
        <title>Genome assembly of Pristionchus species.</title>
        <authorList>
            <person name="Yoshida K."/>
            <person name="Sommer R.J."/>
        </authorList>
    </citation>
    <scope>NUCLEOTIDE SEQUENCE</scope>
    <source>
        <strain evidence="1">RS0144</strain>
    </source>
</reference>
<dbReference type="Proteomes" id="UP001432027">
    <property type="component" value="Unassembled WGS sequence"/>
</dbReference>
<name>A0AAV5TE66_9BILA</name>
<protein>
    <submittedName>
        <fullName evidence="1">Uncharacterized protein</fullName>
    </submittedName>
</protein>
<dbReference type="PANTHER" id="PTHR46011">
    <property type="entry name" value="NUCLEAR HORMONE RECEPTOR FAMILY MEMBER NHR-86-RELATED"/>
    <property type="match status" value="1"/>
</dbReference>
<sequence>MLCEMRRIGELGTCSTRVFNQIKRGTITLHPATYSDVIPNTRIMHGALFAFSRLVFDDFKTLPTPNQHFIVEQNFEVMTEIDQLYRSVHYFPDNETGMPSYTTYISLNTINELLSGGPAEMNKEGLIIEITKSFKHTYGVTKEH</sequence>
<accession>A0AAV5TE66</accession>